<evidence type="ECO:0000313" key="1">
    <source>
        <dbReference type="EMBL" id="KAK9324715.1"/>
    </source>
</evidence>
<name>A0ACC3TUJ5_9ASCO</name>
<reference evidence="2" key="1">
    <citation type="journal article" date="2024" name="Front. Bioeng. Biotechnol.">
        <title>Genome-scale model development and genomic sequencing of the oleaginous clade Lipomyces.</title>
        <authorList>
            <person name="Czajka J.J."/>
            <person name="Han Y."/>
            <person name="Kim J."/>
            <person name="Mondo S.J."/>
            <person name="Hofstad B.A."/>
            <person name="Robles A."/>
            <person name="Haridas S."/>
            <person name="Riley R."/>
            <person name="LaButti K."/>
            <person name="Pangilinan J."/>
            <person name="Andreopoulos W."/>
            <person name="Lipzen A."/>
            <person name="Yan J."/>
            <person name="Wang M."/>
            <person name="Ng V."/>
            <person name="Grigoriev I.V."/>
            <person name="Spatafora J.W."/>
            <person name="Magnuson J.K."/>
            <person name="Baker S.E."/>
            <person name="Pomraning K.R."/>
        </authorList>
    </citation>
    <scope>NUCLEOTIDE SEQUENCE [LARGE SCALE GENOMIC DNA]</scope>
    <source>
        <strain evidence="2">CBS 10300</strain>
    </source>
</reference>
<organism evidence="1 2">
    <name type="scientific">Lipomyces orientalis</name>
    <dbReference type="NCBI Taxonomy" id="1233043"/>
    <lineage>
        <taxon>Eukaryota</taxon>
        <taxon>Fungi</taxon>
        <taxon>Dikarya</taxon>
        <taxon>Ascomycota</taxon>
        <taxon>Saccharomycotina</taxon>
        <taxon>Lipomycetes</taxon>
        <taxon>Lipomycetales</taxon>
        <taxon>Lipomycetaceae</taxon>
        <taxon>Lipomyces</taxon>
    </lineage>
</organism>
<sequence>MASSSLSLGTDQRLTTYNHLSRREQAAKKFADEDYDGAISHYTTVLDDLRLTHSSVDIGILEKLSLSLLKTKKFDDALTIAKGLIARAKGNAEGYILAAKAHMGLKDNVAAVDVLNLGLKNALQQEDIWKTMRDVIDNREQENSKTKDPEKRLPLELFQRVLKYLPFRQLVQVQSVSRAWRVVILNTPELWTTLDFRFTKPFGVTVNLMRGYYSISKGHIKKFCLRTTTDTVSWSELALKHIVSRSHEHRRKTKTKATWNIKNMSNTGQSSLRYLSIESGERYTFDNWHAFGTATLNVLSKLEILRVSAYSLSPIIHILLNGNLPNLYILDCYHDIRHGEDYMFIQFMDIPAPSDAAYVPLNQVKIFNLGGTPRIKAGHPGGVSVRDVFDPETSTYLKVVIDPEGFHHLLRLFPNLERLSCVSVRITESDFYSDDEFSMEYETGGLVDPFEMYNPYDVYARSWFGRDYDGFDDRPGDFAGPIDSYNFRRLDLRHNPKLETVRFSHTNMNKTPILPPSCKTFELRQTPMTPRTLKHMNGRTHYSDATTGDIDEMVLNEYESLETLEVSFSESLSNDDLLGALSRCDPNKLKCLSLRGSMFLRYDMGASLGYPFSEPGTFSSACNSQKSRPLASQLVDLCPELRFLDLAENTDVTDSVIEQLHGLRHLEVVDLSMTRVTIKGIAWLIGGKARADHGSYLTVTELCERIKANADRMAAGTTPFFTTSIKTLVLNNCEAISEQECYWLRSCGFAVEHMAMIQEDLRERDWDAEDAEDNL</sequence>
<dbReference type="EMBL" id="MU970047">
    <property type="protein sequence ID" value="KAK9324715.1"/>
    <property type="molecule type" value="Genomic_DNA"/>
</dbReference>
<dbReference type="Proteomes" id="UP001489719">
    <property type="component" value="Unassembled WGS sequence"/>
</dbReference>
<accession>A0ACC3TUJ5</accession>
<evidence type="ECO:0000313" key="2">
    <source>
        <dbReference type="Proteomes" id="UP001489719"/>
    </source>
</evidence>
<comment type="caution">
    <text evidence="1">The sequence shown here is derived from an EMBL/GenBank/DDBJ whole genome shotgun (WGS) entry which is preliminary data.</text>
</comment>
<protein>
    <submittedName>
        <fullName evidence="1">Uncharacterized protein</fullName>
    </submittedName>
</protein>
<gene>
    <name evidence="1" type="ORF">V1517DRAFT_316665</name>
</gene>
<keyword evidence="2" id="KW-1185">Reference proteome</keyword>
<proteinExistence type="predicted"/>